<gene>
    <name evidence="1" type="ORF">E1301_Tti008662</name>
</gene>
<reference evidence="1 2" key="1">
    <citation type="journal article" date="2019" name="Mol. Ecol. Resour.">
        <title>Chromosome-level genome assembly of Triplophysa tibetana, a fish adapted to the harsh high-altitude environment of the Tibetan Plateau.</title>
        <authorList>
            <person name="Yang X."/>
            <person name="Liu H."/>
            <person name="Ma Z."/>
            <person name="Zou Y."/>
            <person name="Zou M."/>
            <person name="Mao Y."/>
            <person name="Li X."/>
            <person name="Wang H."/>
            <person name="Chen T."/>
            <person name="Wang W."/>
            <person name="Yang R."/>
        </authorList>
    </citation>
    <scope>NUCLEOTIDE SEQUENCE [LARGE SCALE GENOMIC DNA]</scope>
    <source>
        <strain evidence="1">TTIB1903HZAU</strain>
        <tissue evidence="1">Muscle</tissue>
    </source>
</reference>
<evidence type="ECO:0000313" key="1">
    <source>
        <dbReference type="EMBL" id="KAA0722838.1"/>
    </source>
</evidence>
<protein>
    <submittedName>
        <fullName evidence="1">ADAMTS-like protein 3</fullName>
    </submittedName>
</protein>
<proteinExistence type="predicted"/>
<comment type="caution">
    <text evidence="1">The sequence shown here is derived from an EMBL/GenBank/DDBJ whole genome shotgun (WGS) entry which is preliminary data.</text>
</comment>
<sequence>MSVCVFEGDTDGGVFTWSGGTGQGVADQTQSAYFLPEFALSPQGSFLEDTTEEQYLTYRYDDQDVGKVEASSFKRKCQGPRCLRAISRLPCQKEGGYRPGICLVRLATDGRLSPTDTGLKLIDKAHVPSGHLPGPL</sequence>
<keyword evidence="2" id="KW-1185">Reference proteome</keyword>
<evidence type="ECO:0000313" key="2">
    <source>
        <dbReference type="Proteomes" id="UP000324632"/>
    </source>
</evidence>
<organism evidence="1 2">
    <name type="scientific">Triplophysa tibetana</name>
    <dbReference type="NCBI Taxonomy" id="1572043"/>
    <lineage>
        <taxon>Eukaryota</taxon>
        <taxon>Metazoa</taxon>
        <taxon>Chordata</taxon>
        <taxon>Craniata</taxon>
        <taxon>Vertebrata</taxon>
        <taxon>Euteleostomi</taxon>
        <taxon>Actinopterygii</taxon>
        <taxon>Neopterygii</taxon>
        <taxon>Teleostei</taxon>
        <taxon>Ostariophysi</taxon>
        <taxon>Cypriniformes</taxon>
        <taxon>Nemacheilidae</taxon>
        <taxon>Triplophysa</taxon>
    </lineage>
</organism>
<dbReference type="Proteomes" id="UP000324632">
    <property type="component" value="Chromosome 3"/>
</dbReference>
<dbReference type="EMBL" id="SOYY01000003">
    <property type="protein sequence ID" value="KAA0722838.1"/>
    <property type="molecule type" value="Genomic_DNA"/>
</dbReference>
<accession>A0A5A9PLZ4</accession>
<dbReference type="AlphaFoldDB" id="A0A5A9PLZ4"/>
<name>A0A5A9PLZ4_9TELE</name>